<dbReference type="EMBL" id="LJRO01000031">
    <property type="protein sequence ID" value="KPZ07354.1"/>
    <property type="molecule type" value="Genomic_DNA"/>
</dbReference>
<dbReference type="SUPFAM" id="SSF52317">
    <property type="entry name" value="Class I glutamine amidotransferase-like"/>
    <property type="match status" value="1"/>
</dbReference>
<dbReference type="Gene3D" id="3.40.50.880">
    <property type="match status" value="1"/>
</dbReference>
<organism evidence="1 2">
    <name type="scientific">Pseudomonas tremae</name>
    <dbReference type="NCBI Taxonomy" id="200454"/>
    <lineage>
        <taxon>Bacteria</taxon>
        <taxon>Pseudomonadati</taxon>
        <taxon>Pseudomonadota</taxon>
        <taxon>Gammaproteobacteria</taxon>
        <taxon>Pseudomonadales</taxon>
        <taxon>Pseudomonadaceae</taxon>
        <taxon>Pseudomonas</taxon>
    </lineage>
</organism>
<dbReference type="NCBIfam" id="NF004836">
    <property type="entry name" value="PRK06186.1"/>
    <property type="match status" value="1"/>
</dbReference>
<evidence type="ECO:0000313" key="1">
    <source>
        <dbReference type="EMBL" id="KPZ07354.1"/>
    </source>
</evidence>
<dbReference type="Proteomes" id="UP000050523">
    <property type="component" value="Unassembled WGS sequence"/>
</dbReference>
<dbReference type="InterPro" id="IPR029062">
    <property type="entry name" value="Class_I_gatase-like"/>
</dbReference>
<dbReference type="GO" id="GO:0005829">
    <property type="term" value="C:cytosol"/>
    <property type="evidence" value="ECO:0007669"/>
    <property type="project" value="TreeGrafter"/>
</dbReference>
<dbReference type="GO" id="GO:0019856">
    <property type="term" value="P:pyrimidine nucleobase biosynthetic process"/>
    <property type="evidence" value="ECO:0007669"/>
    <property type="project" value="TreeGrafter"/>
</dbReference>
<dbReference type="InterPro" id="IPR004468">
    <property type="entry name" value="CTP_synthase"/>
</dbReference>
<dbReference type="PROSITE" id="PS51273">
    <property type="entry name" value="GATASE_TYPE_1"/>
    <property type="match status" value="1"/>
</dbReference>
<sequence>MDREQGMGVAAKAVISIHIGLVGDFIAEVPAHRATPLALQMAADVLQVQVDIEWLPTPQIGDGSGLGRFDGLWCVPGSPYLQMQGALTAIRFARERRVPFLGSCGGFQHALVEYARNGLGWADAEHGETSPGAANVIIEPLDCSLVDALAPIHLQPDTLIAQAYRTLDIEERYHCRYGLRRELESSLFGGALKVSGRGPEGDVRCMELQGHPFFVATLFQPERAALSGRNAPLVDAFLRACLTAAQSNES</sequence>
<accession>A0AA40TXB4</accession>
<dbReference type="GO" id="GO:0042802">
    <property type="term" value="F:identical protein binding"/>
    <property type="evidence" value="ECO:0007669"/>
    <property type="project" value="TreeGrafter"/>
</dbReference>
<comment type="caution">
    <text evidence="1">The sequence shown here is derived from an EMBL/GenBank/DDBJ whole genome shotgun (WGS) entry which is preliminary data.</text>
</comment>
<dbReference type="GO" id="GO:0006241">
    <property type="term" value="P:CTP biosynthetic process"/>
    <property type="evidence" value="ECO:0007669"/>
    <property type="project" value="TreeGrafter"/>
</dbReference>
<name>A0AA40TXB4_9PSED</name>
<protein>
    <recommendedName>
        <fullName evidence="3">CTP synthase (glutamine hydrolyzing)</fullName>
    </recommendedName>
</protein>
<proteinExistence type="predicted"/>
<dbReference type="PANTHER" id="PTHR11550:SF0">
    <property type="entry name" value="CTP SYNTHASE-RELATED"/>
    <property type="match status" value="1"/>
</dbReference>
<dbReference type="GO" id="GO:0003883">
    <property type="term" value="F:CTP synthase activity"/>
    <property type="evidence" value="ECO:0007669"/>
    <property type="project" value="InterPro"/>
</dbReference>
<dbReference type="PANTHER" id="PTHR11550">
    <property type="entry name" value="CTP SYNTHASE"/>
    <property type="match status" value="1"/>
</dbReference>
<dbReference type="AlphaFoldDB" id="A0AA40TXB4"/>
<reference evidence="1 2" key="1">
    <citation type="submission" date="2015-09" db="EMBL/GenBank/DDBJ databases">
        <title>Genome announcement of multiple Pseudomonas syringae strains.</title>
        <authorList>
            <person name="Thakur S."/>
            <person name="Wang P.W."/>
            <person name="Gong Y."/>
            <person name="Weir B.S."/>
            <person name="Guttman D.S."/>
        </authorList>
    </citation>
    <scope>NUCLEOTIDE SEQUENCE [LARGE SCALE GENOMIC DNA]</scope>
    <source>
        <strain evidence="1 2">ICMP9151</strain>
    </source>
</reference>
<evidence type="ECO:0008006" key="3">
    <source>
        <dbReference type="Google" id="ProtNLM"/>
    </source>
</evidence>
<gene>
    <name evidence="1" type="ORF">ALO43_00582</name>
</gene>
<evidence type="ECO:0000313" key="2">
    <source>
        <dbReference type="Proteomes" id="UP000050523"/>
    </source>
</evidence>